<dbReference type="PANTHER" id="PTHR48078:SF11">
    <property type="entry name" value="THREONINE DEHYDRATASE, MITOCHONDRIAL"/>
    <property type="match status" value="1"/>
</dbReference>
<evidence type="ECO:0000313" key="15">
    <source>
        <dbReference type="Proteomes" id="UP000070063"/>
    </source>
</evidence>
<organism evidence="14 15">
    <name type="scientific">Staphylococcus lugdunensis</name>
    <dbReference type="NCBI Taxonomy" id="28035"/>
    <lineage>
        <taxon>Bacteria</taxon>
        <taxon>Bacillati</taxon>
        <taxon>Bacillota</taxon>
        <taxon>Bacilli</taxon>
        <taxon>Bacillales</taxon>
        <taxon>Staphylococcaceae</taxon>
        <taxon>Staphylococcus</taxon>
    </lineage>
</organism>
<dbReference type="EMBL" id="LRQI01000069">
    <property type="protein sequence ID" value="KXA37690.1"/>
    <property type="molecule type" value="Genomic_DNA"/>
</dbReference>
<comment type="subunit">
    <text evidence="5 12">Homotetramer.</text>
</comment>
<evidence type="ECO:0000256" key="4">
    <source>
        <dbReference type="ARBA" id="ARBA00010869"/>
    </source>
</evidence>
<dbReference type="PROSITE" id="PS00165">
    <property type="entry name" value="DEHYDRATASE_SER_THR"/>
    <property type="match status" value="1"/>
</dbReference>
<dbReference type="InterPro" id="IPR000634">
    <property type="entry name" value="Ser/Thr_deHydtase_PyrdxlP-BS"/>
</dbReference>
<evidence type="ECO:0000256" key="8">
    <source>
        <dbReference type="ARBA" id="ARBA00022898"/>
    </source>
</evidence>
<feature type="domain" description="ACT-like" evidence="13">
    <location>
        <begin position="350"/>
        <end position="424"/>
    </location>
</feature>
<dbReference type="PANTHER" id="PTHR48078">
    <property type="entry name" value="THREONINE DEHYDRATASE, MITOCHONDRIAL-RELATED"/>
    <property type="match status" value="1"/>
</dbReference>
<keyword evidence="6 12" id="KW-0028">Amino-acid biosynthesis</keyword>
<evidence type="ECO:0000256" key="12">
    <source>
        <dbReference type="RuleBase" id="RU362012"/>
    </source>
</evidence>
<comment type="function">
    <text evidence="11 12">Catalyzes the anaerobic formation of alpha-ketobutyrate and ammonia from threonine in a two-step reaction. The first step involved a dehydration of threonine and a production of enamine intermediates (aminocrotonate), which tautomerizes to its imine form (iminobutyrate). Both intermediates are unstable and short-lived. The second step is the nonenzymatic hydrolysis of the enamine/imine intermediates to form 2-ketobutyrate and free ammonia. In the low water environment of the cell, the second step is accelerated by RidA.</text>
</comment>
<comment type="similarity">
    <text evidence="4 12">Belongs to the serine/threonine dehydratase family.</text>
</comment>
<keyword evidence="9 12" id="KW-0456">Lyase</keyword>
<evidence type="ECO:0000256" key="3">
    <source>
        <dbReference type="ARBA" id="ARBA00004810"/>
    </source>
</evidence>
<evidence type="ECO:0000256" key="9">
    <source>
        <dbReference type="ARBA" id="ARBA00023239"/>
    </source>
</evidence>
<dbReference type="Gene3D" id="3.40.1020.10">
    <property type="entry name" value="Biosynthetic Threonine Deaminase, Domain 3"/>
    <property type="match status" value="1"/>
</dbReference>
<dbReference type="AlphaFoldDB" id="A0ABD4EF10"/>
<evidence type="ECO:0000256" key="1">
    <source>
        <dbReference type="ARBA" id="ARBA00001274"/>
    </source>
</evidence>
<dbReference type="SUPFAM" id="SSF55021">
    <property type="entry name" value="ACT-like"/>
    <property type="match status" value="1"/>
</dbReference>
<dbReference type="PROSITE" id="PS51672">
    <property type="entry name" value="ACT_LIKE"/>
    <property type="match status" value="1"/>
</dbReference>
<keyword evidence="7 12" id="KW-0412">Isoleucine biosynthesis</keyword>
<dbReference type="Pfam" id="PF00585">
    <property type="entry name" value="Thr_dehydrat_C"/>
    <property type="match status" value="1"/>
</dbReference>
<accession>A0ABD4EF10</accession>
<evidence type="ECO:0000313" key="14">
    <source>
        <dbReference type="EMBL" id="KXA37690.1"/>
    </source>
</evidence>
<name>A0ABD4EF10_STALU</name>
<dbReference type="InterPro" id="IPR001721">
    <property type="entry name" value="TD_ACT-like"/>
</dbReference>
<comment type="caution">
    <text evidence="14">The sequence shown here is derived from an EMBL/GenBank/DDBJ whole genome shotgun (WGS) entry which is preliminary data.</text>
</comment>
<dbReference type="CDD" id="cd01562">
    <property type="entry name" value="Thr-dehyd"/>
    <property type="match status" value="1"/>
</dbReference>
<keyword evidence="8 12" id="KW-0663">Pyridoxal phosphate</keyword>
<evidence type="ECO:0000256" key="6">
    <source>
        <dbReference type="ARBA" id="ARBA00022605"/>
    </source>
</evidence>
<dbReference type="InterPro" id="IPR036052">
    <property type="entry name" value="TrpB-like_PALP_sf"/>
</dbReference>
<dbReference type="Pfam" id="PF00291">
    <property type="entry name" value="PALP"/>
    <property type="match status" value="1"/>
</dbReference>
<dbReference type="Proteomes" id="UP000070063">
    <property type="component" value="Unassembled WGS sequence"/>
</dbReference>
<comment type="cofactor">
    <cofactor evidence="2 12">
        <name>pyridoxal 5'-phosphate</name>
        <dbReference type="ChEBI" id="CHEBI:597326"/>
    </cofactor>
</comment>
<evidence type="ECO:0000256" key="7">
    <source>
        <dbReference type="ARBA" id="ARBA00022624"/>
    </source>
</evidence>
<dbReference type="GO" id="GO:0009097">
    <property type="term" value="P:isoleucine biosynthetic process"/>
    <property type="evidence" value="ECO:0007669"/>
    <property type="project" value="UniProtKB-UniRule"/>
</dbReference>
<dbReference type="FunFam" id="3.40.1020.10:FF:000002">
    <property type="entry name" value="L-threonine dehydratase"/>
    <property type="match status" value="1"/>
</dbReference>
<dbReference type="FunFam" id="3.40.50.1100:FF:000005">
    <property type="entry name" value="Threonine dehydratase catabolic"/>
    <property type="match status" value="1"/>
</dbReference>
<dbReference type="CDD" id="cd04907">
    <property type="entry name" value="ACT_ThrD-I_2"/>
    <property type="match status" value="1"/>
</dbReference>
<dbReference type="Gene3D" id="3.40.50.1100">
    <property type="match status" value="2"/>
</dbReference>
<proteinExistence type="inferred from homology"/>
<gene>
    <name evidence="12" type="primary">ilvA</name>
    <name evidence="14" type="ORF">HMPREF3225_01589</name>
</gene>
<dbReference type="NCBIfam" id="TIGR02079">
    <property type="entry name" value="THD1"/>
    <property type="match status" value="1"/>
</dbReference>
<comment type="catalytic activity">
    <reaction evidence="1 12">
        <text>L-threonine = 2-oxobutanoate + NH4(+)</text>
        <dbReference type="Rhea" id="RHEA:22108"/>
        <dbReference type="ChEBI" id="CHEBI:16763"/>
        <dbReference type="ChEBI" id="CHEBI:28938"/>
        <dbReference type="ChEBI" id="CHEBI:57926"/>
        <dbReference type="EC" id="4.3.1.19"/>
    </reaction>
</comment>
<evidence type="ECO:0000256" key="11">
    <source>
        <dbReference type="ARBA" id="ARBA00025527"/>
    </source>
</evidence>
<evidence type="ECO:0000259" key="13">
    <source>
        <dbReference type="PROSITE" id="PS51672"/>
    </source>
</evidence>
<sequence>MKKRDKKVGGTMTVTSRVSAQDVDDAYLRIKDVVKETPLQYDRYLSQKYQCNVYLKREDLQWVRSFKLRGAYNAISVLSEADKAKGITCASAGNHAQGVAYTAKQLKLKAVIFMPVTTPLQKINQVKFFGESHVKVILTGDTFDDCLKDALAYTKQHHMTFIDPFNNVHTIAGQGTIAKELISEAEKGHLQFDYVFSAIGGGGLISGVSTYLKQHSPKTKIIGVEPIGASSMYEAVVVQHKIVTLSNIDKFVDGASVARVGDITYDIARHNVDDFVQVDEGAVCSTILDLYSKQAIVAEPAGALSVSALENYREQIKGKTIVCIISGGNNDINRMKEIEERSLLYEEMKHYFILNFPQRPGALREFVNDVLGPQDDITKFEYLKKTSQNTGTVIIGIQLKKHDDLAQLKQNVNHFDPSNIYINENKMLYSLLI</sequence>
<keyword evidence="10 12" id="KW-0100">Branched-chain amino acid biosynthesis</keyword>
<dbReference type="InterPro" id="IPR050147">
    <property type="entry name" value="Ser/Thr_Dehydratase"/>
</dbReference>
<comment type="pathway">
    <text evidence="3 12">Amino-acid biosynthesis; L-isoleucine biosynthesis; 2-oxobutanoate from L-threonine: step 1/1.</text>
</comment>
<dbReference type="EC" id="4.3.1.19" evidence="12"/>
<dbReference type="GO" id="GO:0004794">
    <property type="term" value="F:threonine deaminase activity"/>
    <property type="evidence" value="ECO:0007669"/>
    <property type="project" value="UniProtKB-UniRule"/>
</dbReference>
<dbReference type="SUPFAM" id="SSF53686">
    <property type="entry name" value="Tryptophan synthase beta subunit-like PLP-dependent enzymes"/>
    <property type="match status" value="1"/>
</dbReference>
<dbReference type="InterPro" id="IPR011820">
    <property type="entry name" value="IlvA"/>
</dbReference>
<evidence type="ECO:0000256" key="2">
    <source>
        <dbReference type="ARBA" id="ARBA00001933"/>
    </source>
</evidence>
<reference evidence="14 15" key="1">
    <citation type="submission" date="2016-01" db="EMBL/GenBank/DDBJ databases">
        <authorList>
            <person name="Mitreva M."/>
            <person name="Pepin K.H."/>
            <person name="Mihindukulasuriya K.A."/>
            <person name="Fulton R."/>
            <person name="Fronick C."/>
            <person name="O'Laughlin M."/>
            <person name="Miner T."/>
            <person name="Herter B."/>
            <person name="Rosa B.A."/>
            <person name="Cordes M."/>
            <person name="Tomlinson C."/>
            <person name="Wollam A."/>
            <person name="Palsikar V.B."/>
            <person name="Mardis E.R."/>
            <person name="Wilson R.K."/>
        </authorList>
    </citation>
    <scope>NUCLEOTIDE SEQUENCE [LARGE SCALE GENOMIC DNA]</scope>
    <source>
        <strain evidence="14 15">MJR7738</strain>
    </source>
</reference>
<dbReference type="InterPro" id="IPR045865">
    <property type="entry name" value="ACT-like_dom_sf"/>
</dbReference>
<dbReference type="NCBIfam" id="NF006390">
    <property type="entry name" value="PRK08639.1"/>
    <property type="match status" value="1"/>
</dbReference>
<dbReference type="InterPro" id="IPR038110">
    <property type="entry name" value="TD_ACT-like_sf"/>
</dbReference>
<evidence type="ECO:0000256" key="5">
    <source>
        <dbReference type="ARBA" id="ARBA00011881"/>
    </source>
</evidence>
<dbReference type="InterPro" id="IPR001926">
    <property type="entry name" value="TrpB-like_PALP"/>
</dbReference>
<evidence type="ECO:0000256" key="10">
    <source>
        <dbReference type="ARBA" id="ARBA00023304"/>
    </source>
</evidence>
<protein>
    <recommendedName>
        <fullName evidence="12">L-threonine dehydratase</fullName>
        <ecNumber evidence="12">4.3.1.19</ecNumber>
    </recommendedName>
    <alternativeName>
        <fullName evidence="12">Threonine deaminase</fullName>
    </alternativeName>
</protein>